<feature type="transmembrane region" description="Helical" evidence="1">
    <location>
        <begin position="23"/>
        <end position="43"/>
    </location>
</feature>
<keyword evidence="1" id="KW-1133">Transmembrane helix</keyword>
<proteinExistence type="predicted"/>
<comment type="caution">
    <text evidence="3">The sequence shown here is derived from an EMBL/GenBank/DDBJ whole genome shotgun (WGS) entry which is preliminary data.</text>
</comment>
<evidence type="ECO:0000256" key="1">
    <source>
        <dbReference type="SAM" id="Phobius"/>
    </source>
</evidence>
<sequence>MVSLVSVDCTAPWWLRVNGALSWYHYTNPLLLLLLYYTVATVCTMKVTNRIEEDSMESEQPIRTDDIIDPDDLTSDITAEKRREMWRSTHYVRTSCYG</sequence>
<dbReference type="Proteomes" id="UP001148018">
    <property type="component" value="Unassembled WGS sequence"/>
</dbReference>
<protein>
    <recommendedName>
        <fullName evidence="2">Piezo TM1-24 domain-containing protein</fullName>
    </recommendedName>
</protein>
<evidence type="ECO:0000313" key="3">
    <source>
        <dbReference type="EMBL" id="KAJ3611367.1"/>
    </source>
</evidence>
<evidence type="ECO:0000259" key="2">
    <source>
        <dbReference type="Pfam" id="PF24871"/>
    </source>
</evidence>
<keyword evidence="1" id="KW-0472">Membrane</keyword>
<keyword evidence="1" id="KW-0812">Transmembrane</keyword>
<gene>
    <name evidence="3" type="ORF">NHX12_021383</name>
</gene>
<dbReference type="AlphaFoldDB" id="A0A9Q0ISA4"/>
<keyword evidence="4" id="KW-1185">Reference proteome</keyword>
<dbReference type="EMBL" id="JANIIK010000037">
    <property type="protein sequence ID" value="KAJ3611367.1"/>
    <property type="molecule type" value="Genomic_DNA"/>
</dbReference>
<reference evidence="3" key="1">
    <citation type="submission" date="2022-07" db="EMBL/GenBank/DDBJ databases">
        <title>Chromosome-level genome of Muraenolepis orangiensis.</title>
        <authorList>
            <person name="Kim J."/>
        </authorList>
    </citation>
    <scope>NUCLEOTIDE SEQUENCE</scope>
    <source>
        <strain evidence="3">KU_S4_2022</strain>
        <tissue evidence="3">Muscle</tissue>
    </source>
</reference>
<feature type="domain" description="Piezo TM1-24" evidence="2">
    <location>
        <begin position="4"/>
        <end position="61"/>
    </location>
</feature>
<name>A0A9Q0ISA4_9TELE</name>
<organism evidence="3 4">
    <name type="scientific">Muraenolepis orangiensis</name>
    <name type="common">Patagonian moray cod</name>
    <dbReference type="NCBI Taxonomy" id="630683"/>
    <lineage>
        <taxon>Eukaryota</taxon>
        <taxon>Metazoa</taxon>
        <taxon>Chordata</taxon>
        <taxon>Craniata</taxon>
        <taxon>Vertebrata</taxon>
        <taxon>Euteleostomi</taxon>
        <taxon>Actinopterygii</taxon>
        <taxon>Neopterygii</taxon>
        <taxon>Teleostei</taxon>
        <taxon>Neoteleostei</taxon>
        <taxon>Acanthomorphata</taxon>
        <taxon>Zeiogadaria</taxon>
        <taxon>Gadariae</taxon>
        <taxon>Gadiformes</taxon>
        <taxon>Muraenolepidoidei</taxon>
        <taxon>Muraenolepididae</taxon>
        <taxon>Muraenolepis</taxon>
    </lineage>
</organism>
<dbReference type="InterPro" id="IPR056769">
    <property type="entry name" value="Piezo_TM1-24"/>
</dbReference>
<dbReference type="Pfam" id="PF24871">
    <property type="entry name" value="Piezo_TM1-24"/>
    <property type="match status" value="1"/>
</dbReference>
<accession>A0A9Q0ISA4</accession>
<evidence type="ECO:0000313" key="4">
    <source>
        <dbReference type="Proteomes" id="UP001148018"/>
    </source>
</evidence>